<evidence type="ECO:0000313" key="6">
    <source>
        <dbReference type="Proteomes" id="UP000294847"/>
    </source>
</evidence>
<keyword evidence="2 4" id="KW-0479">Metal-binding</keyword>
<dbReference type="PANTHER" id="PTHR24305">
    <property type="entry name" value="CYTOCHROME P450"/>
    <property type="match status" value="1"/>
</dbReference>
<dbReference type="GO" id="GO:0020037">
    <property type="term" value="F:heme binding"/>
    <property type="evidence" value="ECO:0007669"/>
    <property type="project" value="InterPro"/>
</dbReference>
<evidence type="ECO:0000256" key="2">
    <source>
        <dbReference type="ARBA" id="ARBA00022723"/>
    </source>
</evidence>
<evidence type="ECO:0000313" key="5">
    <source>
        <dbReference type="EMBL" id="QBZ54445.1"/>
    </source>
</evidence>
<evidence type="ECO:0000256" key="1">
    <source>
        <dbReference type="ARBA" id="ARBA00022617"/>
    </source>
</evidence>
<name>A0A4V1C4X9_PYROR</name>
<dbReference type="Proteomes" id="UP000294847">
    <property type="component" value="Chromosome 1"/>
</dbReference>
<keyword evidence="1 4" id="KW-0349">Heme</keyword>
<dbReference type="PRINTS" id="PR00385">
    <property type="entry name" value="P450"/>
</dbReference>
<dbReference type="Gene3D" id="1.10.630.10">
    <property type="entry name" value="Cytochrome P450"/>
    <property type="match status" value="1"/>
</dbReference>
<dbReference type="PRINTS" id="PR00463">
    <property type="entry name" value="EP450I"/>
</dbReference>
<sequence>MMLNSIPNVYALGLAAIFLAAVYIYRDVRWRRFSQHADLAQLKPSLFWGHMKALGERLREKPAGTHHDYVFAEIQQELGNPPMFNFDMRPLARPMVVIANHELAEQASRASKTFPWSTHKSPSLHEISPLTGENSLLAKEGEEWKALRRRFNPGFAPKHLLSLLPCILDKTQYFIDHLDRLARSGDEFLFNELTTNLTFDIIGAVVLDVDLDAQRGKSELVNAFQAMTKTFLDPSPPGFARFFLRQRFIRWRLRQRMETVLRRYIIDCHEKQNQAQGSIGQSRSVLSLSLEGLETLDESLISMISDQMKTFLFAGHDTTSIALQWAMYELARTPRALAAIRAELDEIFGPDTNPATVRDQLLGPSREELYARLQYTSAVMKETLRLHPPAGSGRFAPKGSNFRFTMPDGQGMSPVMDNKILYLCHYLIQRDPAVYGETASVFEPERWLGNTDTSMAGGGDLNDAAPGLAGEKHAIPASAWRPFERGQRNCIGQELANIEMRVILACTVRRFDFEKVGLGELLRDEKGNFVMDTYGQYKTVNLLYNASKITAQPTDGCRMRVRLSDKAQAASRT</sequence>
<accession>A0A4V1C4X9</accession>
<proteinExistence type="predicted"/>
<dbReference type="AlphaFoldDB" id="A0A4V1C4X9"/>
<dbReference type="InterPro" id="IPR036396">
    <property type="entry name" value="Cyt_P450_sf"/>
</dbReference>
<dbReference type="PANTHER" id="PTHR24305:SF222">
    <property type="entry name" value="CYTOCHROME P450 MONOOXYGENASE STCS"/>
    <property type="match status" value="1"/>
</dbReference>
<dbReference type="GO" id="GO:0016705">
    <property type="term" value="F:oxidoreductase activity, acting on paired donors, with incorporation or reduction of molecular oxygen"/>
    <property type="evidence" value="ECO:0007669"/>
    <property type="project" value="InterPro"/>
</dbReference>
<keyword evidence="3 4" id="KW-0408">Iron</keyword>
<gene>
    <name evidence="5" type="ORF">PoMZ_10145</name>
</gene>
<dbReference type="CDD" id="cd11051">
    <property type="entry name" value="CYP59-like"/>
    <property type="match status" value="1"/>
</dbReference>
<protein>
    <submittedName>
        <fullName evidence="5">Uncharacterized protein</fullName>
    </submittedName>
</protein>
<dbReference type="GO" id="GO:0004497">
    <property type="term" value="F:monooxygenase activity"/>
    <property type="evidence" value="ECO:0007669"/>
    <property type="project" value="InterPro"/>
</dbReference>
<dbReference type="Pfam" id="PF00067">
    <property type="entry name" value="p450"/>
    <property type="match status" value="1"/>
</dbReference>
<dbReference type="GO" id="GO:0005506">
    <property type="term" value="F:iron ion binding"/>
    <property type="evidence" value="ECO:0007669"/>
    <property type="project" value="InterPro"/>
</dbReference>
<comment type="cofactor">
    <cofactor evidence="4">
        <name>heme</name>
        <dbReference type="ChEBI" id="CHEBI:30413"/>
    </cofactor>
</comment>
<evidence type="ECO:0000256" key="4">
    <source>
        <dbReference type="PIRSR" id="PIRSR602401-1"/>
    </source>
</evidence>
<reference evidence="5 6" key="1">
    <citation type="journal article" date="2019" name="Mol. Biol. Evol.">
        <title>Blast fungal genomes show frequent chromosomal changes, gene gains and losses, and effector gene turnover.</title>
        <authorList>
            <person name="Gomez Luciano L.B."/>
            <person name="Jason Tsai I."/>
            <person name="Chuma I."/>
            <person name="Tosa Y."/>
            <person name="Chen Y.H."/>
            <person name="Li J.Y."/>
            <person name="Li M.Y."/>
            <person name="Jade Lu M.Y."/>
            <person name="Nakayashiki H."/>
            <person name="Li W.H."/>
        </authorList>
    </citation>
    <scope>NUCLEOTIDE SEQUENCE [LARGE SCALE GENOMIC DNA]</scope>
    <source>
        <strain evidence="5">MZ5-1-6</strain>
    </source>
</reference>
<feature type="binding site" description="axial binding residue" evidence="4">
    <location>
        <position position="490"/>
    </location>
    <ligand>
        <name>heme</name>
        <dbReference type="ChEBI" id="CHEBI:30413"/>
    </ligand>
    <ligandPart>
        <name>Fe</name>
        <dbReference type="ChEBI" id="CHEBI:18248"/>
    </ligandPart>
</feature>
<dbReference type="EMBL" id="CP034204">
    <property type="protein sequence ID" value="QBZ54445.1"/>
    <property type="molecule type" value="Genomic_DNA"/>
</dbReference>
<dbReference type="SUPFAM" id="SSF48264">
    <property type="entry name" value="Cytochrome P450"/>
    <property type="match status" value="1"/>
</dbReference>
<dbReference type="InterPro" id="IPR002401">
    <property type="entry name" value="Cyt_P450_E_grp-I"/>
</dbReference>
<dbReference type="InterPro" id="IPR050121">
    <property type="entry name" value="Cytochrome_P450_monoxygenase"/>
</dbReference>
<evidence type="ECO:0000256" key="3">
    <source>
        <dbReference type="ARBA" id="ARBA00023004"/>
    </source>
</evidence>
<dbReference type="InterPro" id="IPR001128">
    <property type="entry name" value="Cyt_P450"/>
</dbReference>
<organism evidence="5 6">
    <name type="scientific">Pyricularia oryzae</name>
    <name type="common">Rice blast fungus</name>
    <name type="synonym">Magnaporthe oryzae</name>
    <dbReference type="NCBI Taxonomy" id="318829"/>
    <lineage>
        <taxon>Eukaryota</taxon>
        <taxon>Fungi</taxon>
        <taxon>Dikarya</taxon>
        <taxon>Ascomycota</taxon>
        <taxon>Pezizomycotina</taxon>
        <taxon>Sordariomycetes</taxon>
        <taxon>Sordariomycetidae</taxon>
        <taxon>Magnaporthales</taxon>
        <taxon>Pyriculariaceae</taxon>
        <taxon>Pyricularia</taxon>
    </lineage>
</organism>